<keyword evidence="7" id="KW-0407">Ion channel</keyword>
<evidence type="ECO:0000256" key="3">
    <source>
        <dbReference type="ARBA" id="ARBA00022692"/>
    </source>
</evidence>
<dbReference type="FunFam" id="1.10.287.70:FF:000174">
    <property type="entry name" value="KCNN (Potassium K ChaNNel, calcium activated)-Like"/>
    <property type="match status" value="1"/>
</dbReference>
<dbReference type="Gene3D" id="1.10.287.70">
    <property type="match status" value="2"/>
</dbReference>
<evidence type="ECO:0000256" key="1">
    <source>
        <dbReference type="ARBA" id="ARBA00004141"/>
    </source>
</evidence>
<evidence type="ECO:0000313" key="12">
    <source>
        <dbReference type="Proteomes" id="UP000252519"/>
    </source>
</evidence>
<dbReference type="Pfam" id="PF07885">
    <property type="entry name" value="Ion_trans_2"/>
    <property type="match status" value="1"/>
</dbReference>
<feature type="transmembrane region" description="Helical" evidence="9">
    <location>
        <begin position="356"/>
        <end position="375"/>
    </location>
</feature>
<sequence>MAAPKQLSFDIPSSPAPSPKSSCVSASGSYHMFERPARVSRVRKEPGRFRLATLQQRSNSESIFNMSPQIENCRRVSVAHFPSRDQALLRKILGPQGLSWISTDKGGTAPVLVFRGYSSTPTNPIGDVVSRKSVSIAYSNDLEAQKMGDDSETPLMEEKEDAISGGRLIKREILHEKRRHMSDRALFFAVVGIVLMIIENELNAAGIVPTGSFSSLCLKSLILGSTIVLVVFVAYFHIIEVQLFMNANAADDWRVALTLRRMAQIGAEIFICSLCPLPLELGEWGRGKLTSKTLHTFNVTVSIAMFFRLYWLCRVMLLHSRLFTDASSRSIAGLNRVNFNARFILKTLMTLCPGKMLMIFTAFLWIMAGWILRLCERDYVSLNQRKDMDYVSSIWVVAITFLSVGYGDIVPHTNCGRTMAVITGILGTCASSMVVAVVARKLELTRAEKHVHNFMMDTQLTKQLKHSAANVLRETWLIYKFRKKVEKVDYARIRQHQRKFLVAIYEMRKVKRDQRKLAENFVSLGDVAKTSSNTYDLIQDVHSTQEGLSLRITAIEHQLSDISREIGALAELMRGRKRSVTSDETSPSHHVRRRREAVQPF</sequence>
<protein>
    <recommendedName>
        <fullName evidence="10">Calmodulin-binding domain-containing protein</fullName>
    </recommendedName>
</protein>
<feature type="region of interest" description="Disordered" evidence="8">
    <location>
        <begin position="1"/>
        <end position="25"/>
    </location>
</feature>
<dbReference type="Proteomes" id="UP000252519">
    <property type="component" value="Unassembled WGS sequence"/>
</dbReference>
<dbReference type="InterPro" id="IPR013099">
    <property type="entry name" value="K_chnl_dom"/>
</dbReference>
<dbReference type="SUPFAM" id="SSF81324">
    <property type="entry name" value="Voltage-gated potassium channels"/>
    <property type="match status" value="1"/>
</dbReference>
<name>A0A368GD30_ANCCA</name>
<dbReference type="Pfam" id="PF03530">
    <property type="entry name" value="SK_channel"/>
    <property type="match status" value="1"/>
</dbReference>
<evidence type="ECO:0000256" key="4">
    <source>
        <dbReference type="ARBA" id="ARBA00022989"/>
    </source>
</evidence>
<comment type="caution">
    <text evidence="11">The sequence shown here is derived from an EMBL/GenBank/DDBJ whole genome shotgun (WGS) entry which is preliminary data.</text>
</comment>
<proteinExistence type="predicted"/>
<dbReference type="SMART" id="SM01053">
    <property type="entry name" value="CaMBD"/>
    <property type="match status" value="1"/>
</dbReference>
<evidence type="ECO:0000256" key="9">
    <source>
        <dbReference type="SAM" id="Phobius"/>
    </source>
</evidence>
<feature type="transmembrane region" description="Helical" evidence="9">
    <location>
        <begin position="181"/>
        <end position="198"/>
    </location>
</feature>
<dbReference type="InterPro" id="IPR004178">
    <property type="entry name" value="CaM-bd_dom"/>
</dbReference>
<dbReference type="InterPro" id="IPR015449">
    <property type="entry name" value="K_chnl_Ca-activ_SK"/>
</dbReference>
<evidence type="ECO:0000256" key="8">
    <source>
        <dbReference type="SAM" id="MobiDB-lite"/>
    </source>
</evidence>
<evidence type="ECO:0000256" key="7">
    <source>
        <dbReference type="ARBA" id="ARBA00023303"/>
    </source>
</evidence>
<dbReference type="SUPFAM" id="SSF81327">
    <property type="entry name" value="Small-conductance potassium channel"/>
    <property type="match status" value="1"/>
</dbReference>
<gene>
    <name evidence="11" type="ORF">ANCCAN_11765</name>
</gene>
<keyword evidence="4 9" id="KW-1133">Transmembrane helix</keyword>
<dbReference type="AlphaFoldDB" id="A0A368GD30"/>
<evidence type="ECO:0000256" key="6">
    <source>
        <dbReference type="ARBA" id="ARBA00023136"/>
    </source>
</evidence>
<evidence type="ECO:0000313" key="11">
    <source>
        <dbReference type="EMBL" id="RCN42252.1"/>
    </source>
</evidence>
<organism evidence="11 12">
    <name type="scientific">Ancylostoma caninum</name>
    <name type="common">Dog hookworm</name>
    <dbReference type="NCBI Taxonomy" id="29170"/>
    <lineage>
        <taxon>Eukaryota</taxon>
        <taxon>Metazoa</taxon>
        <taxon>Ecdysozoa</taxon>
        <taxon>Nematoda</taxon>
        <taxon>Chromadorea</taxon>
        <taxon>Rhabditida</taxon>
        <taxon>Rhabditina</taxon>
        <taxon>Rhabditomorpha</taxon>
        <taxon>Strongyloidea</taxon>
        <taxon>Ancylostomatidae</taxon>
        <taxon>Ancylostomatinae</taxon>
        <taxon>Ancylostoma</taxon>
    </lineage>
</organism>
<evidence type="ECO:0000256" key="5">
    <source>
        <dbReference type="ARBA" id="ARBA00023065"/>
    </source>
</evidence>
<dbReference type="GO" id="GO:0005516">
    <property type="term" value="F:calmodulin binding"/>
    <property type="evidence" value="ECO:0007669"/>
    <property type="project" value="InterPro"/>
</dbReference>
<comment type="subcellular location">
    <subcellularLocation>
        <location evidence="1">Membrane</location>
        <topology evidence="1">Multi-pass membrane protein</topology>
    </subcellularLocation>
</comment>
<dbReference type="InterPro" id="IPR036122">
    <property type="entry name" value="CaM-bd_dom_sf"/>
</dbReference>
<reference evidence="11 12" key="1">
    <citation type="submission" date="2014-10" db="EMBL/GenBank/DDBJ databases">
        <title>Draft genome of the hookworm Ancylostoma caninum.</title>
        <authorList>
            <person name="Mitreva M."/>
        </authorList>
    </citation>
    <scope>NUCLEOTIDE SEQUENCE [LARGE SCALE GENOMIC DNA]</scope>
    <source>
        <strain evidence="11 12">Baltimore</strain>
    </source>
</reference>
<accession>A0A368GD30</accession>
<feature type="domain" description="Calmodulin-binding" evidence="10">
    <location>
        <begin position="457"/>
        <end position="533"/>
    </location>
</feature>
<feature type="transmembrane region" description="Helical" evidence="9">
    <location>
        <begin position="419"/>
        <end position="439"/>
    </location>
</feature>
<dbReference type="GO" id="GO:0016286">
    <property type="term" value="F:small conductance calcium-activated potassium channel activity"/>
    <property type="evidence" value="ECO:0007669"/>
    <property type="project" value="InterPro"/>
</dbReference>
<evidence type="ECO:0000259" key="10">
    <source>
        <dbReference type="SMART" id="SM01053"/>
    </source>
</evidence>
<dbReference type="GO" id="GO:0016020">
    <property type="term" value="C:membrane"/>
    <property type="evidence" value="ECO:0007669"/>
    <property type="project" value="UniProtKB-SubCell"/>
</dbReference>
<feature type="transmembrane region" description="Helical" evidence="9">
    <location>
        <begin position="294"/>
        <end position="312"/>
    </location>
</feature>
<dbReference type="Pfam" id="PF02888">
    <property type="entry name" value="CaMBD"/>
    <property type="match status" value="1"/>
</dbReference>
<keyword evidence="12" id="KW-1185">Reference proteome</keyword>
<dbReference type="FunFam" id="1.10.287.70:FF:000183">
    <property type="entry name" value="KCNN (Potassium K ChaNNel, calcium activated)-Like"/>
    <property type="match status" value="1"/>
</dbReference>
<keyword evidence="2" id="KW-0813">Transport</keyword>
<dbReference type="OrthoDB" id="73653at2759"/>
<dbReference type="PANTHER" id="PTHR10153">
    <property type="entry name" value="SMALL CONDUCTANCE CALCIUM-ACTIVATED POTASSIUM CHANNEL"/>
    <property type="match status" value="1"/>
</dbReference>
<evidence type="ECO:0000256" key="2">
    <source>
        <dbReference type="ARBA" id="ARBA00022448"/>
    </source>
</evidence>
<feature type="transmembrane region" description="Helical" evidence="9">
    <location>
        <begin position="387"/>
        <end position="407"/>
    </location>
</feature>
<keyword evidence="6 9" id="KW-0472">Membrane</keyword>
<keyword evidence="5" id="KW-0406">Ion transport</keyword>
<dbReference type="EMBL" id="JOJR01000203">
    <property type="protein sequence ID" value="RCN42252.1"/>
    <property type="molecule type" value="Genomic_DNA"/>
</dbReference>
<feature type="transmembrane region" description="Helical" evidence="9">
    <location>
        <begin position="218"/>
        <end position="238"/>
    </location>
</feature>
<dbReference type="STRING" id="29170.A0A368GD30"/>
<feature type="region of interest" description="Disordered" evidence="8">
    <location>
        <begin position="577"/>
        <end position="601"/>
    </location>
</feature>
<keyword evidence="3 9" id="KW-0812">Transmembrane</keyword>